<protein>
    <recommendedName>
        <fullName evidence="1">Putative competence-damage inducible protein</fullName>
    </recommendedName>
</protein>
<dbReference type="SUPFAM" id="SSF142433">
    <property type="entry name" value="CinA-like"/>
    <property type="match status" value="1"/>
</dbReference>
<dbReference type="CDD" id="cd00885">
    <property type="entry name" value="cinA"/>
    <property type="match status" value="1"/>
</dbReference>
<dbReference type="InterPro" id="IPR036425">
    <property type="entry name" value="MoaB/Mog-like_dom_sf"/>
</dbReference>
<evidence type="ECO:0000259" key="2">
    <source>
        <dbReference type="SMART" id="SM00852"/>
    </source>
</evidence>
<reference evidence="3 4" key="1">
    <citation type="submission" date="2016-02" db="EMBL/GenBank/DDBJ databases">
        <authorList>
            <consortium name="Pathogen Informatics"/>
        </authorList>
    </citation>
    <scope>NUCLEOTIDE SEQUENCE [LARGE SCALE GENOMIC DNA]</scope>
    <source>
        <strain evidence="3 4">LSS8</strain>
    </source>
</reference>
<dbReference type="InterPro" id="IPR001453">
    <property type="entry name" value="MoaB/Mog_dom"/>
</dbReference>
<dbReference type="InterPro" id="IPR041424">
    <property type="entry name" value="CinA_KH"/>
</dbReference>
<dbReference type="AlphaFoldDB" id="A0A0Z8NGL8"/>
<gene>
    <name evidence="3" type="primary">yfaY</name>
    <name evidence="1" type="synonym">cinA</name>
    <name evidence="3" type="ORF">ERS132370_01939</name>
</gene>
<evidence type="ECO:0000256" key="1">
    <source>
        <dbReference type="HAMAP-Rule" id="MF_00226"/>
    </source>
</evidence>
<dbReference type="SUPFAM" id="SSF53218">
    <property type="entry name" value="Molybdenum cofactor biosynthesis proteins"/>
    <property type="match status" value="1"/>
</dbReference>
<feature type="domain" description="MoaB/Mog" evidence="2">
    <location>
        <begin position="4"/>
        <end position="172"/>
    </location>
</feature>
<dbReference type="Gene3D" id="3.90.950.20">
    <property type="entry name" value="CinA-like"/>
    <property type="match status" value="1"/>
</dbReference>
<comment type="similarity">
    <text evidence="1">Belongs to the CinA family.</text>
</comment>
<evidence type="ECO:0000313" key="4">
    <source>
        <dbReference type="Proteomes" id="UP000072933"/>
    </source>
</evidence>
<dbReference type="SMART" id="SM00852">
    <property type="entry name" value="MoCF_biosynth"/>
    <property type="match status" value="1"/>
</dbReference>
<evidence type="ECO:0000313" key="3">
    <source>
        <dbReference type="EMBL" id="CYW16381.1"/>
    </source>
</evidence>
<dbReference type="Proteomes" id="UP000072933">
    <property type="component" value="Unassembled WGS sequence"/>
</dbReference>
<dbReference type="InterPro" id="IPR008135">
    <property type="entry name" value="Competence-induced_CinA"/>
</dbReference>
<dbReference type="InterPro" id="IPR036653">
    <property type="entry name" value="CinA-like_C"/>
</dbReference>
<dbReference type="PIRSF" id="PIRSF006728">
    <property type="entry name" value="CinA"/>
    <property type="match status" value="1"/>
</dbReference>
<proteinExistence type="inferred from homology"/>
<dbReference type="RefSeq" id="WP_014637286.1">
    <property type="nucleotide sequence ID" value="NZ_CEJO01000055.1"/>
</dbReference>
<dbReference type="Gene3D" id="3.40.980.10">
    <property type="entry name" value="MoaB/Mog-like domain"/>
    <property type="match status" value="1"/>
</dbReference>
<sequence length="393" mass="42929">MKAELIAVGTEILTGQIINTNAQFLSEKCAELGIDVYFHTAVGDNENRLLSVLEVASQRSDLVILCGGLGPTEDDLTKQTLATFLGRNLVFDELAMAKLDRFFASRPGRVRTPNNERQAQIVEGSQALQNPAGLAVGGMIEQDGVTYIVLPGPPSELKAMFSESLLPLLSQSQQQLYSRVLRFFGIGESQLVTVLSDLIDKQTDPTLAPYAKVGEVTLRLSTKAISQEEANLRLNQLEEDILQHDKLADYFYAYGEDNSLVKTVATRLAEKRQTIAIVEQGTGGLLQAELSLALADQPYFSGGKVIGQLGTESGRLSEEADCIRQELQADLGLAVSVLIKPESTEDNVLAKVYLTLATPSGISQKEIDLGGYSWQYLRQLACLQAWDFVRNTL</sequence>
<dbReference type="NCBIfam" id="TIGR00200">
    <property type="entry name" value="cinA_nterm"/>
    <property type="match status" value="1"/>
</dbReference>
<dbReference type="PANTHER" id="PTHR13939:SF0">
    <property type="entry name" value="NMN AMIDOHYDROLASE-LIKE PROTEIN YFAY"/>
    <property type="match status" value="1"/>
</dbReference>
<dbReference type="Pfam" id="PF18146">
    <property type="entry name" value="CinA_KH"/>
    <property type="match status" value="1"/>
</dbReference>
<accession>A0A0Z8NGL8</accession>
<dbReference type="HAMAP" id="MF_00226_B">
    <property type="entry name" value="CinA_B"/>
    <property type="match status" value="1"/>
</dbReference>
<organism evidence="3 4">
    <name type="scientific">Streptococcus suis</name>
    <dbReference type="NCBI Taxonomy" id="1307"/>
    <lineage>
        <taxon>Bacteria</taxon>
        <taxon>Bacillati</taxon>
        <taxon>Bacillota</taxon>
        <taxon>Bacilli</taxon>
        <taxon>Lactobacillales</taxon>
        <taxon>Streptococcaceae</taxon>
        <taxon>Streptococcus</taxon>
    </lineage>
</organism>
<dbReference type="NCBIfam" id="NF001813">
    <property type="entry name" value="PRK00549.1"/>
    <property type="match status" value="1"/>
</dbReference>
<dbReference type="Pfam" id="PF00994">
    <property type="entry name" value="MoCF_biosynth"/>
    <property type="match status" value="1"/>
</dbReference>
<dbReference type="EMBL" id="FIID01000027">
    <property type="protein sequence ID" value="CYW16381.1"/>
    <property type="molecule type" value="Genomic_DNA"/>
</dbReference>
<name>A0A0Z8NGL8_STRSU</name>
<dbReference type="PANTHER" id="PTHR13939">
    <property type="entry name" value="NICOTINAMIDE-NUCLEOTIDE AMIDOHYDROLASE PNCC"/>
    <property type="match status" value="1"/>
</dbReference>
<dbReference type="NCBIfam" id="TIGR00177">
    <property type="entry name" value="molyb_syn"/>
    <property type="match status" value="1"/>
</dbReference>
<dbReference type="InterPro" id="IPR050101">
    <property type="entry name" value="CinA"/>
</dbReference>
<dbReference type="Gene3D" id="3.30.70.2860">
    <property type="match status" value="1"/>
</dbReference>